<organism evidence="7 8">
    <name type="scientific">Haloarcula limicola</name>
    <dbReference type="NCBI Taxonomy" id="1429915"/>
    <lineage>
        <taxon>Archaea</taxon>
        <taxon>Methanobacteriati</taxon>
        <taxon>Methanobacteriota</taxon>
        <taxon>Stenosarchaea group</taxon>
        <taxon>Halobacteria</taxon>
        <taxon>Halobacteriales</taxon>
        <taxon>Haloarculaceae</taxon>
        <taxon>Haloarcula</taxon>
    </lineage>
</organism>
<evidence type="ECO:0000256" key="5">
    <source>
        <dbReference type="ARBA" id="ARBA00023136"/>
    </source>
</evidence>
<reference evidence="7 8" key="1">
    <citation type="submission" date="2021-06" db="EMBL/GenBank/DDBJ databases">
        <title>New haloarchaea isolates fom saline soil.</title>
        <authorList>
            <person name="Duran-Viseras A."/>
            <person name="Sanchez-Porro C.S."/>
            <person name="Ventosa A."/>
        </authorList>
    </citation>
    <scope>NUCLEOTIDE SEQUENCE [LARGE SCALE GENOMIC DNA]</scope>
    <source>
        <strain evidence="7 8">JCM 183640</strain>
    </source>
</reference>
<proteinExistence type="predicted"/>
<evidence type="ECO:0000256" key="6">
    <source>
        <dbReference type="SAM" id="Phobius"/>
    </source>
</evidence>
<feature type="transmembrane region" description="Helical" evidence="6">
    <location>
        <begin position="126"/>
        <end position="146"/>
    </location>
</feature>
<feature type="transmembrane region" description="Helical" evidence="6">
    <location>
        <begin position="158"/>
        <end position="178"/>
    </location>
</feature>
<evidence type="ECO:0000313" key="8">
    <source>
        <dbReference type="Proteomes" id="UP000766550"/>
    </source>
</evidence>
<dbReference type="PIRSF" id="PIRSF035875">
    <property type="entry name" value="RNase_BN"/>
    <property type="match status" value="1"/>
</dbReference>
<dbReference type="RefSeq" id="WP_162318277.1">
    <property type="nucleotide sequence ID" value="NZ_JAHQXF010000002.1"/>
</dbReference>
<keyword evidence="8" id="KW-1185">Reference proteome</keyword>
<dbReference type="GO" id="GO:0005886">
    <property type="term" value="C:plasma membrane"/>
    <property type="evidence" value="ECO:0007669"/>
    <property type="project" value="UniProtKB-SubCell"/>
</dbReference>
<protein>
    <submittedName>
        <fullName evidence="7">YihY/virulence factor BrkB family protein</fullName>
    </submittedName>
</protein>
<dbReference type="AlphaFoldDB" id="A0A8J8C4E0"/>
<dbReference type="Pfam" id="PF03631">
    <property type="entry name" value="Virul_fac_BrkB"/>
    <property type="match status" value="1"/>
</dbReference>
<evidence type="ECO:0000256" key="3">
    <source>
        <dbReference type="ARBA" id="ARBA00022692"/>
    </source>
</evidence>
<feature type="transmembrane region" description="Helical" evidence="6">
    <location>
        <begin position="222"/>
        <end position="246"/>
    </location>
</feature>
<dbReference type="Proteomes" id="UP000766550">
    <property type="component" value="Unassembled WGS sequence"/>
</dbReference>
<dbReference type="OrthoDB" id="204872at2157"/>
<gene>
    <name evidence="7" type="ORF">KTS45_14685</name>
</gene>
<keyword evidence="5 6" id="KW-0472">Membrane</keyword>
<dbReference type="PANTHER" id="PTHR30213">
    <property type="entry name" value="INNER MEMBRANE PROTEIN YHJD"/>
    <property type="match status" value="1"/>
</dbReference>
<dbReference type="PANTHER" id="PTHR30213:SF0">
    <property type="entry name" value="UPF0761 MEMBRANE PROTEIN YIHY"/>
    <property type="match status" value="1"/>
</dbReference>
<keyword evidence="3 6" id="KW-0812">Transmembrane</keyword>
<evidence type="ECO:0000256" key="1">
    <source>
        <dbReference type="ARBA" id="ARBA00004651"/>
    </source>
</evidence>
<evidence type="ECO:0000256" key="2">
    <source>
        <dbReference type="ARBA" id="ARBA00022475"/>
    </source>
</evidence>
<dbReference type="EMBL" id="JAHQXF010000002">
    <property type="protein sequence ID" value="MBV0925451.1"/>
    <property type="molecule type" value="Genomic_DNA"/>
</dbReference>
<name>A0A8J8C4E0_9EURY</name>
<keyword evidence="2" id="KW-1003">Cell membrane</keyword>
<evidence type="ECO:0000256" key="4">
    <source>
        <dbReference type="ARBA" id="ARBA00022989"/>
    </source>
</evidence>
<accession>A0A8J8C4E0</accession>
<keyword evidence="4 6" id="KW-1133">Transmembrane helix</keyword>
<evidence type="ECO:0000313" key="7">
    <source>
        <dbReference type="EMBL" id="MBV0925451.1"/>
    </source>
</evidence>
<feature type="transmembrane region" description="Helical" evidence="6">
    <location>
        <begin position="26"/>
        <end position="55"/>
    </location>
</feature>
<sequence length="252" mass="26997">MTLLATVRRVFRTIREKNVPFKAASIAYYATASFVPLVVLTLAVLSTFGAGDLLVAVLHSTLSRSGSEVLESVLENTRGREIAGAIGVALTGWSGSRVFRGLTLAFEEVYEDGAERSLFDRVEKSFVVVAVLLLAFAFLAATALAFDLDQSAVESSLLVRSLLVVGSLVLVFFPFYYVLPPISATVRHAVPGTAFAALGLVALQVAFHYYVETSGGYSGYGFLGTLLLFITFLHFGANVILVGAVLNATLDW</sequence>
<comment type="subcellular location">
    <subcellularLocation>
        <location evidence="1">Cell membrane</location>
        <topology evidence="1">Multi-pass membrane protein</topology>
    </subcellularLocation>
</comment>
<dbReference type="InterPro" id="IPR017039">
    <property type="entry name" value="Virul_fac_BrkB"/>
</dbReference>
<feature type="transmembrane region" description="Helical" evidence="6">
    <location>
        <begin position="190"/>
        <end position="210"/>
    </location>
</feature>
<comment type="caution">
    <text evidence="7">The sequence shown here is derived from an EMBL/GenBank/DDBJ whole genome shotgun (WGS) entry which is preliminary data.</text>
</comment>